<dbReference type="Proteomes" id="UP000240493">
    <property type="component" value="Unassembled WGS sequence"/>
</dbReference>
<accession>A0A2T3ZMG7</accession>
<dbReference type="AlphaFoldDB" id="A0A2T3ZMG7"/>
<evidence type="ECO:0000313" key="1">
    <source>
        <dbReference type="EMBL" id="PTB45998.1"/>
    </source>
</evidence>
<keyword evidence="2" id="KW-1185">Reference proteome</keyword>
<evidence type="ECO:0000313" key="2">
    <source>
        <dbReference type="Proteomes" id="UP000240493"/>
    </source>
</evidence>
<protein>
    <submittedName>
        <fullName evidence="1">Uncharacterized protein</fullName>
    </submittedName>
</protein>
<reference evidence="1 2" key="1">
    <citation type="submission" date="2016-07" db="EMBL/GenBank/DDBJ databases">
        <title>Multiple horizontal gene transfer events from other fungi enriched the ability of initially mycotrophic Trichoderma (Ascomycota) to feed on dead plant biomass.</title>
        <authorList>
            <consortium name="DOE Joint Genome Institute"/>
            <person name="Aerts A."/>
            <person name="Atanasova L."/>
            <person name="Chenthamara K."/>
            <person name="Zhang J."/>
            <person name="Grujic M."/>
            <person name="Henrissat B."/>
            <person name="Kuo A."/>
            <person name="Salamov A."/>
            <person name="Lipzen A."/>
            <person name="Labutti K."/>
            <person name="Barry K."/>
            <person name="Miao Y."/>
            <person name="Rahimi M.J."/>
            <person name="Shen Q."/>
            <person name="Grigoriev I.V."/>
            <person name="Kubicek C.P."/>
            <person name="Druzhinina I.S."/>
        </authorList>
    </citation>
    <scope>NUCLEOTIDE SEQUENCE [LARGE SCALE GENOMIC DNA]</scope>
    <source>
        <strain evidence="1 2">CBS 433.97</strain>
    </source>
</reference>
<organism evidence="1 2">
    <name type="scientific">Trichoderma asperellum (strain ATCC 204424 / CBS 433.97 / NBRC 101777)</name>
    <dbReference type="NCBI Taxonomy" id="1042311"/>
    <lineage>
        <taxon>Eukaryota</taxon>
        <taxon>Fungi</taxon>
        <taxon>Dikarya</taxon>
        <taxon>Ascomycota</taxon>
        <taxon>Pezizomycotina</taxon>
        <taxon>Sordariomycetes</taxon>
        <taxon>Hypocreomycetidae</taxon>
        <taxon>Hypocreales</taxon>
        <taxon>Hypocreaceae</taxon>
        <taxon>Trichoderma</taxon>
    </lineage>
</organism>
<proteinExistence type="predicted"/>
<dbReference type="EMBL" id="KZ679256">
    <property type="protein sequence ID" value="PTB45998.1"/>
    <property type="molecule type" value="Genomic_DNA"/>
</dbReference>
<sequence length="149" mass="15816">MLMRHSPLGCIRNGERYAVCGLGGPGSHGQHGLAAVTTAGSGAVMWHRTGPWQRAQRDDPPVGHVAHRHLPPRTAAGQRWRRHGLRYLGVHSGEQQQRRALNAGRQDLGAKIVGFAPFASASTLAMHAAAGPRDAAARLAQRLIGAAHA</sequence>
<gene>
    <name evidence="1" type="ORF">M441DRAFT_444513</name>
</gene>
<name>A0A2T3ZMG7_TRIA4</name>